<accession>A0ACC0KN03</accession>
<evidence type="ECO:0000313" key="2">
    <source>
        <dbReference type="Proteomes" id="UP001064048"/>
    </source>
</evidence>
<gene>
    <name evidence="1" type="ORF">MSG28_011828</name>
</gene>
<organism evidence="1 2">
    <name type="scientific">Choristoneura fumiferana</name>
    <name type="common">Spruce budworm moth</name>
    <name type="synonym">Archips fumiferana</name>
    <dbReference type="NCBI Taxonomy" id="7141"/>
    <lineage>
        <taxon>Eukaryota</taxon>
        <taxon>Metazoa</taxon>
        <taxon>Ecdysozoa</taxon>
        <taxon>Arthropoda</taxon>
        <taxon>Hexapoda</taxon>
        <taxon>Insecta</taxon>
        <taxon>Pterygota</taxon>
        <taxon>Neoptera</taxon>
        <taxon>Endopterygota</taxon>
        <taxon>Lepidoptera</taxon>
        <taxon>Glossata</taxon>
        <taxon>Ditrysia</taxon>
        <taxon>Tortricoidea</taxon>
        <taxon>Tortricidae</taxon>
        <taxon>Tortricinae</taxon>
        <taxon>Choristoneura</taxon>
    </lineage>
</organism>
<name>A0ACC0KN03_CHOFU</name>
<dbReference type="EMBL" id="CM046120">
    <property type="protein sequence ID" value="KAI8437522.1"/>
    <property type="molecule type" value="Genomic_DNA"/>
</dbReference>
<comment type="caution">
    <text evidence="1">The sequence shown here is derived from an EMBL/GenBank/DDBJ whole genome shotgun (WGS) entry which is preliminary data.</text>
</comment>
<proteinExistence type="predicted"/>
<reference evidence="1 2" key="1">
    <citation type="journal article" date="2022" name="Genome Biol. Evol.">
        <title>The Spruce Budworm Genome: Reconstructing the Evolutionary History of Antifreeze Proteins.</title>
        <authorList>
            <person name="Beliveau C."/>
            <person name="Gagne P."/>
            <person name="Picq S."/>
            <person name="Vernygora O."/>
            <person name="Keeling C.I."/>
            <person name="Pinkney K."/>
            <person name="Doucet D."/>
            <person name="Wen F."/>
            <person name="Johnston J.S."/>
            <person name="Maaroufi H."/>
            <person name="Boyle B."/>
            <person name="Laroche J."/>
            <person name="Dewar K."/>
            <person name="Juretic N."/>
            <person name="Blackburn G."/>
            <person name="Nisole A."/>
            <person name="Brunet B."/>
            <person name="Brandao M."/>
            <person name="Lumley L."/>
            <person name="Duan J."/>
            <person name="Quan G."/>
            <person name="Lucarotti C.J."/>
            <person name="Roe A.D."/>
            <person name="Sperling F.A.H."/>
            <person name="Levesque R.C."/>
            <person name="Cusson M."/>
        </authorList>
    </citation>
    <scope>NUCLEOTIDE SEQUENCE [LARGE SCALE GENOMIC DNA]</scope>
    <source>
        <strain evidence="1">Glfc:IPQL:Cfum</strain>
    </source>
</reference>
<sequence length="240" mass="26585">MSDHEITSRFCGDMGAADLATALPNNCKDVEQIFQQVNKYEKMKALKQLLDENDGKRILVFVKTNRSADFIAMMLSEQRNLATFIHGDRLQHDKDLARQDFMSGHLNILVATSAAVCGLDIKHVDIVVNYDLPTSVDEYVHRIGRTRRVGHRGKAISFFDIDHDSSLVEDLTRVLWPANQPSPDSFVVGGAATCQTNDAMADFNGAPAAVSRGLLPAEQRRARVGDDAAWTLDLLVLLPH</sequence>
<evidence type="ECO:0000313" key="1">
    <source>
        <dbReference type="EMBL" id="KAI8437522.1"/>
    </source>
</evidence>
<keyword evidence="2" id="KW-1185">Reference proteome</keyword>
<protein>
    <submittedName>
        <fullName evidence="1">Uncharacterized protein</fullName>
    </submittedName>
</protein>
<dbReference type="Proteomes" id="UP001064048">
    <property type="component" value="Chromosome 20"/>
</dbReference>